<dbReference type="GO" id="GO:0005524">
    <property type="term" value="F:ATP binding"/>
    <property type="evidence" value="ECO:0007669"/>
    <property type="project" value="InterPro"/>
</dbReference>
<dbReference type="AlphaFoldDB" id="X1J464"/>
<evidence type="ECO:0000313" key="5">
    <source>
        <dbReference type="EMBL" id="GAH88777.1"/>
    </source>
</evidence>
<protein>
    <recommendedName>
        <fullName evidence="4">Aminoacyl-transfer RNA synthetases class-II family profile domain-containing protein</fullName>
    </recommendedName>
</protein>
<dbReference type="GO" id="GO:0004824">
    <property type="term" value="F:lysine-tRNA ligase activity"/>
    <property type="evidence" value="ECO:0007669"/>
    <property type="project" value="TreeGrafter"/>
</dbReference>
<evidence type="ECO:0000259" key="4">
    <source>
        <dbReference type="PROSITE" id="PS50862"/>
    </source>
</evidence>
<organism evidence="5">
    <name type="scientific">marine sediment metagenome</name>
    <dbReference type="NCBI Taxonomy" id="412755"/>
    <lineage>
        <taxon>unclassified sequences</taxon>
        <taxon>metagenomes</taxon>
        <taxon>ecological metagenomes</taxon>
    </lineage>
</organism>
<feature type="non-terminal residue" evidence="5">
    <location>
        <position position="1"/>
    </location>
</feature>
<reference evidence="5" key="1">
    <citation type="journal article" date="2014" name="Front. Microbiol.">
        <title>High frequency of phylogenetically diverse reductive dehalogenase-homologous genes in deep subseafloor sedimentary metagenomes.</title>
        <authorList>
            <person name="Kawai M."/>
            <person name="Futagami T."/>
            <person name="Toyoda A."/>
            <person name="Takaki Y."/>
            <person name="Nishi S."/>
            <person name="Hori S."/>
            <person name="Arai W."/>
            <person name="Tsubouchi T."/>
            <person name="Morono Y."/>
            <person name="Uchiyama I."/>
            <person name="Ito T."/>
            <person name="Fujiyama A."/>
            <person name="Inagaki F."/>
            <person name="Takami H."/>
        </authorList>
    </citation>
    <scope>NUCLEOTIDE SEQUENCE</scope>
    <source>
        <strain evidence="5">Expedition CK06-06</strain>
    </source>
</reference>
<dbReference type="InterPro" id="IPR045864">
    <property type="entry name" value="aa-tRNA-synth_II/BPL/LPL"/>
</dbReference>
<keyword evidence="1" id="KW-0436">Ligase</keyword>
<dbReference type="Gene3D" id="3.30.930.10">
    <property type="entry name" value="Bira Bifunctional Protein, Domain 2"/>
    <property type="match status" value="1"/>
</dbReference>
<dbReference type="SUPFAM" id="SSF55681">
    <property type="entry name" value="Class II aaRS and biotin synthetases"/>
    <property type="match status" value="1"/>
</dbReference>
<name>X1J464_9ZZZZ</name>
<dbReference type="InterPro" id="IPR004364">
    <property type="entry name" value="Aa-tRNA-synt_II"/>
</dbReference>
<accession>X1J464</accession>
<dbReference type="PANTHER" id="PTHR42918">
    <property type="entry name" value="LYSYL-TRNA SYNTHETASE"/>
    <property type="match status" value="1"/>
</dbReference>
<evidence type="ECO:0000256" key="2">
    <source>
        <dbReference type="ARBA" id="ARBA00022741"/>
    </source>
</evidence>
<comment type="caution">
    <text evidence="5">The sequence shown here is derived from an EMBL/GenBank/DDBJ whole genome shotgun (WGS) entry which is preliminary data.</text>
</comment>
<dbReference type="GO" id="GO:0000049">
    <property type="term" value="F:tRNA binding"/>
    <property type="evidence" value="ECO:0007669"/>
    <property type="project" value="TreeGrafter"/>
</dbReference>
<evidence type="ECO:0000256" key="3">
    <source>
        <dbReference type="ARBA" id="ARBA00022840"/>
    </source>
</evidence>
<keyword evidence="3" id="KW-0067">ATP-binding</keyword>
<evidence type="ECO:0000256" key="1">
    <source>
        <dbReference type="ARBA" id="ARBA00022598"/>
    </source>
</evidence>
<sequence length="231" mass="26377">PEFTMLEAYEAYADYADMMDLTEEIVTGITKALFGSLKFNFQGNEIDVSRPWKRLGFYEGIESLTGENLSEVTRDKAYTLARDHRIDIDENAGKGKILDEIFDEMVQPKLIQPTFVIDYPLEISPLAKKHRKNPELVERFEPVIAGIEIGNAFSELNDPFDQRERFEQQKSMKEMGEGEIQELDEDFLKAMEYGMPPTGGLGIGVDRLVMLLTDIPSIREVIVFPQLKSKE</sequence>
<dbReference type="PANTHER" id="PTHR42918:SF15">
    <property type="entry name" value="LYSINE--TRNA LIGASE, CHLOROPLASTIC_MITOCHONDRIAL"/>
    <property type="match status" value="1"/>
</dbReference>
<keyword evidence="2" id="KW-0547">Nucleotide-binding</keyword>
<dbReference type="Pfam" id="PF00152">
    <property type="entry name" value="tRNA-synt_2"/>
    <property type="match status" value="1"/>
</dbReference>
<gene>
    <name evidence="5" type="ORF">S03H2_56621</name>
</gene>
<dbReference type="GO" id="GO:0005829">
    <property type="term" value="C:cytosol"/>
    <property type="evidence" value="ECO:0007669"/>
    <property type="project" value="TreeGrafter"/>
</dbReference>
<proteinExistence type="predicted"/>
<dbReference type="PROSITE" id="PS50862">
    <property type="entry name" value="AA_TRNA_LIGASE_II"/>
    <property type="match status" value="1"/>
</dbReference>
<dbReference type="InterPro" id="IPR006195">
    <property type="entry name" value="aa-tRNA-synth_II"/>
</dbReference>
<feature type="domain" description="Aminoacyl-transfer RNA synthetases class-II family profile" evidence="4">
    <location>
        <begin position="1"/>
        <end position="225"/>
    </location>
</feature>
<dbReference type="GO" id="GO:0006430">
    <property type="term" value="P:lysyl-tRNA aminoacylation"/>
    <property type="evidence" value="ECO:0007669"/>
    <property type="project" value="TreeGrafter"/>
</dbReference>
<dbReference type="EMBL" id="BARU01036241">
    <property type="protein sequence ID" value="GAH88777.1"/>
    <property type="molecule type" value="Genomic_DNA"/>
</dbReference>